<dbReference type="SUPFAM" id="SSF52218">
    <property type="entry name" value="Flavoproteins"/>
    <property type="match status" value="1"/>
</dbReference>
<name>A0ABW9RLM3_9BACT</name>
<proteinExistence type="predicted"/>
<dbReference type="EMBL" id="SMLW01000364">
    <property type="protein sequence ID" value="MTI24095.1"/>
    <property type="molecule type" value="Genomic_DNA"/>
</dbReference>
<evidence type="ECO:0000313" key="2">
    <source>
        <dbReference type="Proteomes" id="UP000798808"/>
    </source>
</evidence>
<accession>A0ABW9RLM3</accession>
<gene>
    <name evidence="1" type="ORF">E1163_03960</name>
</gene>
<organism evidence="1 2">
    <name type="scientific">Fulvivirga kasyanovii</name>
    <dbReference type="NCBI Taxonomy" id="396812"/>
    <lineage>
        <taxon>Bacteria</taxon>
        <taxon>Pseudomonadati</taxon>
        <taxon>Bacteroidota</taxon>
        <taxon>Cytophagia</taxon>
        <taxon>Cytophagales</taxon>
        <taxon>Fulvivirgaceae</taxon>
        <taxon>Fulvivirga</taxon>
    </lineage>
</organism>
<keyword evidence="2" id="KW-1185">Reference proteome</keyword>
<reference evidence="1 2" key="1">
    <citation type="submission" date="2019-02" db="EMBL/GenBank/DDBJ databases">
        <authorList>
            <person name="Goldberg S.R."/>
            <person name="Haltli B.A."/>
            <person name="Correa H."/>
            <person name="Russell K.G."/>
        </authorList>
    </citation>
    <scope>NUCLEOTIDE SEQUENCE [LARGE SCALE GENOMIC DNA]</scope>
    <source>
        <strain evidence="1 2">JCM 16186</strain>
    </source>
</reference>
<dbReference type="Proteomes" id="UP000798808">
    <property type="component" value="Unassembled WGS sequence"/>
</dbReference>
<dbReference type="RefSeq" id="WP_155169707.1">
    <property type="nucleotide sequence ID" value="NZ_BAAAFL010000053.1"/>
</dbReference>
<dbReference type="InterPro" id="IPR029039">
    <property type="entry name" value="Flavoprotein-like_sf"/>
</dbReference>
<protein>
    <recommendedName>
        <fullName evidence="3">Flavodoxin family protein</fullName>
    </recommendedName>
</protein>
<evidence type="ECO:0008006" key="3">
    <source>
        <dbReference type="Google" id="ProtNLM"/>
    </source>
</evidence>
<comment type="caution">
    <text evidence="1">The sequence shown here is derived from an EMBL/GenBank/DDBJ whole genome shotgun (WGS) entry which is preliminary data.</text>
</comment>
<sequence>MRTLIVYYSFTGNNDILANDLKRRLSCDLLKIEEVKKRNGFTILLDIVFNRDARLKPHKVSLLDYDNFIFMAPIWVGRLAAPLKTFLKNNRKEISRYSFITVCGGVEGQKEKLTRKLIRLLHRPPEIVTELWVADLLTGGKKGASVKTTGYQIARKDLVVFEDKIQEFLKVNQLKAQPV</sequence>
<evidence type="ECO:0000313" key="1">
    <source>
        <dbReference type="EMBL" id="MTI24095.1"/>
    </source>
</evidence>
<dbReference type="Gene3D" id="3.40.50.360">
    <property type="match status" value="1"/>
</dbReference>